<dbReference type="KEGG" id="eps:L0Y14_01075"/>
<dbReference type="GO" id="GO:0000041">
    <property type="term" value="P:transition metal ion transport"/>
    <property type="evidence" value="ECO:0007669"/>
    <property type="project" value="InterPro"/>
</dbReference>
<keyword evidence="6 7" id="KW-0472">Membrane</keyword>
<keyword evidence="5 7" id="KW-1133">Transmembrane helix</keyword>
<evidence type="ECO:0000313" key="9">
    <source>
        <dbReference type="Proteomes" id="UP001056649"/>
    </source>
</evidence>
<dbReference type="Gene3D" id="1.10.1760.20">
    <property type="match status" value="1"/>
</dbReference>
<feature type="transmembrane region" description="Helical" evidence="7">
    <location>
        <begin position="149"/>
        <end position="173"/>
    </location>
</feature>
<keyword evidence="3" id="KW-1003">Cell membrane</keyword>
<evidence type="ECO:0000256" key="5">
    <source>
        <dbReference type="ARBA" id="ARBA00022989"/>
    </source>
</evidence>
<evidence type="ECO:0000256" key="3">
    <source>
        <dbReference type="ARBA" id="ARBA00022475"/>
    </source>
</evidence>
<accession>A0A9J6ZZ72</accession>
<feature type="transmembrane region" description="Helical" evidence="7">
    <location>
        <begin position="185"/>
        <end position="209"/>
    </location>
</feature>
<feature type="transmembrane region" description="Helical" evidence="7">
    <location>
        <begin position="107"/>
        <end position="129"/>
    </location>
</feature>
<reference evidence="8" key="1">
    <citation type="journal article" date="2022" name="Mol. Ecol. Resour.">
        <title>The complete and closed genome of the facultative generalist Candidatus Endoriftia persephone from deep-sea hydrothermal vents.</title>
        <authorList>
            <person name="de Oliveira A.L."/>
            <person name="Srivastava A."/>
            <person name="Espada-Hinojosa S."/>
            <person name="Bright M."/>
        </authorList>
    </citation>
    <scope>NUCLEOTIDE SEQUENCE</scope>
    <source>
        <strain evidence="8">Tica-EPR-9o50.N</strain>
    </source>
</reference>
<evidence type="ECO:0000256" key="2">
    <source>
        <dbReference type="ARBA" id="ARBA00022448"/>
    </source>
</evidence>
<sequence length="221" mass="24619">MELDGALFPAEMLWWLGAFYGMALLAALRMAPWRRLFAPSQLHVFLGAIVALIALWHMRGQVLPGVTFHLLGVTTVTLMFGWSFALLAASVVLLVVSWNVGYGWQGLLLSGLTTGLLPITLTQVLLVLVRSWLPKNFFIYVLGSGFLTAWLVAYISGYLAVWLLVTAGVYAYAKLQVTIMPFFPLMFFPEALVNGWIVTILVSFCPAWVYSFSDEQYLKGK</sequence>
<proteinExistence type="predicted"/>
<dbReference type="RefSeq" id="WP_005959139.1">
    <property type="nucleotide sequence ID" value="NZ_CP090569.1"/>
</dbReference>
<dbReference type="EMBL" id="CP090569">
    <property type="protein sequence ID" value="USF87872.1"/>
    <property type="molecule type" value="Genomic_DNA"/>
</dbReference>
<feature type="transmembrane region" description="Helical" evidence="7">
    <location>
        <begin position="12"/>
        <end position="30"/>
    </location>
</feature>
<gene>
    <name evidence="8" type="ORF">L0Y14_01075</name>
</gene>
<comment type="subcellular location">
    <subcellularLocation>
        <location evidence="1">Cell membrane</location>
        <topology evidence="1">Multi-pass membrane protein</topology>
    </subcellularLocation>
</comment>
<dbReference type="GO" id="GO:0005886">
    <property type="term" value="C:plasma membrane"/>
    <property type="evidence" value="ECO:0007669"/>
    <property type="project" value="UniProtKB-SubCell"/>
</dbReference>
<keyword evidence="9" id="KW-1185">Reference proteome</keyword>
<dbReference type="AlphaFoldDB" id="A0A9J6ZZ72"/>
<evidence type="ECO:0000256" key="1">
    <source>
        <dbReference type="ARBA" id="ARBA00004651"/>
    </source>
</evidence>
<keyword evidence="4 7" id="KW-0812">Transmembrane</keyword>
<organism evidence="8 9">
    <name type="scientific">Candidatus Endoriftia persephonae</name>
    <dbReference type="NCBI Taxonomy" id="393765"/>
    <lineage>
        <taxon>Bacteria</taxon>
        <taxon>Pseudomonadati</taxon>
        <taxon>Pseudomonadota</taxon>
        <taxon>Gammaproteobacteria</taxon>
        <taxon>Chromatiales</taxon>
        <taxon>Sedimenticolaceae</taxon>
        <taxon>Candidatus Endoriftia</taxon>
    </lineage>
</organism>
<feature type="transmembrane region" description="Helical" evidence="7">
    <location>
        <begin position="42"/>
        <end position="59"/>
    </location>
</feature>
<evidence type="ECO:0000256" key="6">
    <source>
        <dbReference type="ARBA" id="ARBA00023136"/>
    </source>
</evidence>
<keyword evidence="2" id="KW-0813">Transport</keyword>
<dbReference type="Proteomes" id="UP001056649">
    <property type="component" value="Chromosome"/>
</dbReference>
<dbReference type="Pfam" id="PF01891">
    <property type="entry name" value="CbiM"/>
    <property type="match status" value="1"/>
</dbReference>
<dbReference type="InterPro" id="IPR002751">
    <property type="entry name" value="CbiM/NikMN"/>
</dbReference>
<evidence type="ECO:0000313" key="8">
    <source>
        <dbReference type="EMBL" id="USF87872.1"/>
    </source>
</evidence>
<evidence type="ECO:0000256" key="4">
    <source>
        <dbReference type="ARBA" id="ARBA00022692"/>
    </source>
</evidence>
<protein>
    <submittedName>
        <fullName evidence="8">Energy-coupling factor ABC transporter permease</fullName>
    </submittedName>
</protein>
<name>A0A9J6ZZ72_9GAMM</name>
<evidence type="ECO:0000256" key="7">
    <source>
        <dbReference type="SAM" id="Phobius"/>
    </source>
</evidence>
<feature type="transmembrane region" description="Helical" evidence="7">
    <location>
        <begin position="79"/>
        <end position="100"/>
    </location>
</feature>